<gene>
    <name evidence="1" type="ORF">CR513_16984</name>
</gene>
<name>A0A371HAT6_MUCPR</name>
<dbReference type="Proteomes" id="UP000257109">
    <property type="component" value="Unassembled WGS sequence"/>
</dbReference>
<comment type="caution">
    <text evidence="1">The sequence shown here is derived from an EMBL/GenBank/DDBJ whole genome shotgun (WGS) entry which is preliminary data.</text>
</comment>
<organism evidence="1 2">
    <name type="scientific">Mucuna pruriens</name>
    <name type="common">Velvet bean</name>
    <name type="synonym">Dolichos pruriens</name>
    <dbReference type="NCBI Taxonomy" id="157652"/>
    <lineage>
        <taxon>Eukaryota</taxon>
        <taxon>Viridiplantae</taxon>
        <taxon>Streptophyta</taxon>
        <taxon>Embryophyta</taxon>
        <taxon>Tracheophyta</taxon>
        <taxon>Spermatophyta</taxon>
        <taxon>Magnoliopsida</taxon>
        <taxon>eudicotyledons</taxon>
        <taxon>Gunneridae</taxon>
        <taxon>Pentapetalae</taxon>
        <taxon>rosids</taxon>
        <taxon>fabids</taxon>
        <taxon>Fabales</taxon>
        <taxon>Fabaceae</taxon>
        <taxon>Papilionoideae</taxon>
        <taxon>50 kb inversion clade</taxon>
        <taxon>NPAAA clade</taxon>
        <taxon>indigoferoid/millettioid clade</taxon>
        <taxon>Phaseoleae</taxon>
        <taxon>Mucuna</taxon>
    </lineage>
</organism>
<protein>
    <submittedName>
        <fullName evidence="1">Uncharacterized protein</fullName>
    </submittedName>
</protein>
<sequence>MSDSLLSSTTESVSWWLSGVLGQARISIKEPAVVKESKIKEGIRCNMTSSSSIVSGSLPISDGNLFDNWIVKMLAIFGFQDVIKVVTVGFAEPVSHLPMCKFKDIQQDFQCIHLKGSMRYSGENIW</sequence>
<proteinExistence type="predicted"/>
<dbReference type="EMBL" id="QJKJ01003112">
    <property type="protein sequence ID" value="RDX99905.1"/>
    <property type="molecule type" value="Genomic_DNA"/>
</dbReference>
<reference evidence="1" key="1">
    <citation type="submission" date="2018-05" db="EMBL/GenBank/DDBJ databases">
        <title>Draft genome of Mucuna pruriens seed.</title>
        <authorList>
            <person name="Nnadi N.E."/>
            <person name="Vos R."/>
            <person name="Hasami M.H."/>
            <person name="Devisetty U.K."/>
            <person name="Aguiy J.C."/>
        </authorList>
    </citation>
    <scope>NUCLEOTIDE SEQUENCE [LARGE SCALE GENOMIC DNA]</scope>
    <source>
        <strain evidence="1">JCA_2017</strain>
    </source>
</reference>
<keyword evidence="2" id="KW-1185">Reference proteome</keyword>
<evidence type="ECO:0000313" key="2">
    <source>
        <dbReference type="Proteomes" id="UP000257109"/>
    </source>
</evidence>
<feature type="non-terminal residue" evidence="1">
    <location>
        <position position="1"/>
    </location>
</feature>
<dbReference type="AlphaFoldDB" id="A0A371HAT6"/>
<accession>A0A371HAT6</accession>
<evidence type="ECO:0000313" key="1">
    <source>
        <dbReference type="EMBL" id="RDX99905.1"/>
    </source>
</evidence>